<dbReference type="InterPro" id="IPR036869">
    <property type="entry name" value="J_dom_sf"/>
</dbReference>
<dbReference type="Pfam" id="PF01556">
    <property type="entry name" value="DnaJ_C"/>
    <property type="match status" value="1"/>
</dbReference>
<organism evidence="12 13">
    <name type="scientific">Ideonella livida</name>
    <dbReference type="NCBI Taxonomy" id="2707176"/>
    <lineage>
        <taxon>Bacteria</taxon>
        <taxon>Pseudomonadati</taxon>
        <taxon>Pseudomonadota</taxon>
        <taxon>Betaproteobacteria</taxon>
        <taxon>Burkholderiales</taxon>
        <taxon>Sphaerotilaceae</taxon>
        <taxon>Ideonella</taxon>
    </lineage>
</organism>
<dbReference type="InterPro" id="IPR036410">
    <property type="entry name" value="HSP_DnaJ_Cys-rich_dom_sf"/>
</dbReference>
<keyword evidence="6" id="KW-0346">Stress response</keyword>
<dbReference type="GO" id="GO:0042026">
    <property type="term" value="P:protein refolding"/>
    <property type="evidence" value="ECO:0007669"/>
    <property type="project" value="TreeGrafter"/>
</dbReference>
<keyword evidence="3" id="KW-0677">Repeat</keyword>
<feature type="region of interest" description="Disordered" evidence="9">
    <location>
        <begin position="1"/>
        <end position="112"/>
    </location>
</feature>
<evidence type="ECO:0000313" key="12">
    <source>
        <dbReference type="EMBL" id="NDY93710.1"/>
    </source>
</evidence>
<evidence type="ECO:0000259" key="11">
    <source>
        <dbReference type="PROSITE" id="PS51188"/>
    </source>
</evidence>
<dbReference type="SUPFAM" id="SSF46565">
    <property type="entry name" value="Chaperone J-domain"/>
    <property type="match status" value="1"/>
</dbReference>
<evidence type="ECO:0000256" key="7">
    <source>
        <dbReference type="ARBA" id="ARBA00023186"/>
    </source>
</evidence>
<evidence type="ECO:0000256" key="9">
    <source>
        <dbReference type="SAM" id="MobiDB-lite"/>
    </source>
</evidence>
<dbReference type="PANTHER" id="PTHR43096:SF52">
    <property type="entry name" value="DNAJ HOMOLOG 1, MITOCHONDRIAL-RELATED"/>
    <property type="match status" value="1"/>
</dbReference>
<dbReference type="Pfam" id="PF00226">
    <property type="entry name" value="DnaJ"/>
    <property type="match status" value="1"/>
</dbReference>
<dbReference type="CDD" id="cd06257">
    <property type="entry name" value="DnaJ"/>
    <property type="match status" value="1"/>
</dbReference>
<dbReference type="Gene3D" id="2.10.230.10">
    <property type="entry name" value="Heat shock protein DnaJ, cysteine-rich domain"/>
    <property type="match status" value="1"/>
</dbReference>
<dbReference type="GO" id="GO:0008270">
    <property type="term" value="F:zinc ion binding"/>
    <property type="evidence" value="ECO:0007669"/>
    <property type="project" value="UniProtKB-KW"/>
</dbReference>
<evidence type="ECO:0000256" key="6">
    <source>
        <dbReference type="ARBA" id="ARBA00023016"/>
    </source>
</evidence>
<dbReference type="GO" id="GO:0005737">
    <property type="term" value="C:cytoplasm"/>
    <property type="evidence" value="ECO:0007669"/>
    <property type="project" value="TreeGrafter"/>
</dbReference>
<evidence type="ECO:0000313" key="13">
    <source>
        <dbReference type="Proteomes" id="UP000484255"/>
    </source>
</evidence>
<proteinExistence type="predicted"/>
<feature type="domain" description="J" evidence="10">
    <location>
        <begin position="5"/>
        <end position="61"/>
    </location>
</feature>
<keyword evidence="5 8" id="KW-0862">Zinc</keyword>
<feature type="compositionally biased region" description="Basic and acidic residues" evidence="9">
    <location>
        <begin position="32"/>
        <end position="44"/>
    </location>
</feature>
<dbReference type="EMBL" id="JAAGOH010000044">
    <property type="protein sequence ID" value="NDY93710.1"/>
    <property type="molecule type" value="Genomic_DNA"/>
</dbReference>
<accession>A0A7C9PKS2</accession>
<dbReference type="Pfam" id="PF00684">
    <property type="entry name" value="DnaJ_CXXCXGXG"/>
    <property type="match status" value="1"/>
</dbReference>
<dbReference type="RefSeq" id="WP_163459737.1">
    <property type="nucleotide sequence ID" value="NZ_JAAGOH010000044.1"/>
</dbReference>
<gene>
    <name evidence="12" type="ORF">G3A44_21195</name>
</gene>
<dbReference type="PROSITE" id="PS50076">
    <property type="entry name" value="DNAJ_2"/>
    <property type="match status" value="1"/>
</dbReference>
<evidence type="ECO:0000256" key="4">
    <source>
        <dbReference type="ARBA" id="ARBA00022771"/>
    </source>
</evidence>
<name>A0A7C9PKS2_9BURK</name>
<dbReference type="PANTHER" id="PTHR43096">
    <property type="entry name" value="DNAJ HOMOLOG 1, MITOCHONDRIAL-RELATED"/>
    <property type="match status" value="1"/>
</dbReference>
<evidence type="ECO:0000256" key="5">
    <source>
        <dbReference type="ARBA" id="ARBA00022833"/>
    </source>
</evidence>
<dbReference type="InterPro" id="IPR001305">
    <property type="entry name" value="HSP_DnaJ_Cys-rich_dom"/>
</dbReference>
<evidence type="ECO:0000259" key="10">
    <source>
        <dbReference type="PROSITE" id="PS50076"/>
    </source>
</evidence>
<dbReference type="AlphaFoldDB" id="A0A7C9PKS2"/>
<keyword evidence="1" id="KW-0235">DNA replication</keyword>
<evidence type="ECO:0000256" key="3">
    <source>
        <dbReference type="ARBA" id="ARBA00022737"/>
    </source>
</evidence>
<dbReference type="GO" id="GO:0051082">
    <property type="term" value="F:unfolded protein binding"/>
    <property type="evidence" value="ECO:0007669"/>
    <property type="project" value="InterPro"/>
</dbReference>
<comment type="caution">
    <text evidence="12">The sequence shown here is derived from an EMBL/GenBank/DDBJ whole genome shotgun (WGS) entry which is preliminary data.</text>
</comment>
<evidence type="ECO:0000256" key="1">
    <source>
        <dbReference type="ARBA" id="ARBA00022705"/>
    </source>
</evidence>
<dbReference type="Proteomes" id="UP000484255">
    <property type="component" value="Unassembled WGS sequence"/>
</dbReference>
<dbReference type="GO" id="GO:0031072">
    <property type="term" value="F:heat shock protein binding"/>
    <property type="evidence" value="ECO:0007669"/>
    <property type="project" value="InterPro"/>
</dbReference>
<feature type="compositionally biased region" description="Basic and acidic residues" evidence="9">
    <location>
        <begin position="84"/>
        <end position="108"/>
    </location>
</feature>
<dbReference type="CDD" id="cd10719">
    <property type="entry name" value="DnaJ_zf"/>
    <property type="match status" value="1"/>
</dbReference>
<keyword evidence="13" id="KW-1185">Reference proteome</keyword>
<evidence type="ECO:0000256" key="8">
    <source>
        <dbReference type="PROSITE-ProRule" id="PRU00546"/>
    </source>
</evidence>
<keyword evidence="4 8" id="KW-0863">Zinc-finger</keyword>
<dbReference type="Gene3D" id="2.60.260.20">
    <property type="entry name" value="Urease metallochaperone UreE, N-terminal domain"/>
    <property type="match status" value="2"/>
</dbReference>
<dbReference type="InterPro" id="IPR001623">
    <property type="entry name" value="DnaJ_domain"/>
</dbReference>
<sequence>MDIEAAWSELGLPPGAPEPEIKRAWRRGAARWHPDRNPSPEAVRRMQRLNQAMERLRAHLAGEDDTPPEAPPAPEAEAGPAPGARDHADARADAHADAHADARGDTPPHPHTVARTLTIDLESAALGTEQLLEGEVADPCSPCGGHGTLGPPQVCGQCQGSGRVRPASWFPWLPAAEQECPHCLGHGHLPQTCPDCQGRGTQPPRPWSVRVRLPAGVRDGMDLHIPAGRAGGSHPGVALALTVAVAPHPFFSLEGGAGEPPVLALTLPVDALAWLAGATVQVPVPGGWQPLALQPPAVFHRLEGQGFPATPRGPRGALEVRLQPQFPVSLDGAQRAALRALSEQTRRAAEALDGHPLQAWQAALARRPTAP</sequence>
<keyword evidence="7" id="KW-0143">Chaperone</keyword>
<protein>
    <submittedName>
        <fullName evidence="12">J domain-containing protein</fullName>
    </submittedName>
</protein>
<reference evidence="12 13" key="1">
    <citation type="submission" date="2020-02" db="EMBL/GenBank/DDBJ databases">
        <title>Ideonella bacterium strain TBM-1.</title>
        <authorList>
            <person name="Chen W.-M."/>
        </authorList>
    </citation>
    <scope>NUCLEOTIDE SEQUENCE [LARGE SCALE GENOMIC DNA]</scope>
    <source>
        <strain evidence="12 13">TBM-1</strain>
    </source>
</reference>
<feature type="domain" description="CR-type" evidence="11">
    <location>
        <begin position="127"/>
        <end position="205"/>
    </location>
</feature>
<keyword evidence="2 8" id="KW-0479">Metal-binding</keyword>
<dbReference type="GO" id="GO:0006260">
    <property type="term" value="P:DNA replication"/>
    <property type="evidence" value="ECO:0007669"/>
    <property type="project" value="UniProtKB-KW"/>
</dbReference>
<evidence type="ECO:0000256" key="2">
    <source>
        <dbReference type="ARBA" id="ARBA00022723"/>
    </source>
</evidence>
<feature type="zinc finger region" description="CR-type" evidence="8">
    <location>
        <begin position="127"/>
        <end position="205"/>
    </location>
</feature>
<dbReference type="Gene3D" id="1.10.287.110">
    <property type="entry name" value="DnaJ domain"/>
    <property type="match status" value="1"/>
</dbReference>
<dbReference type="SMART" id="SM00271">
    <property type="entry name" value="DnaJ"/>
    <property type="match status" value="1"/>
</dbReference>
<dbReference type="InterPro" id="IPR002939">
    <property type="entry name" value="DnaJ_C"/>
</dbReference>
<dbReference type="SUPFAM" id="SSF57938">
    <property type="entry name" value="DnaJ/Hsp40 cysteine-rich domain"/>
    <property type="match status" value="1"/>
</dbReference>
<dbReference type="PROSITE" id="PS51188">
    <property type="entry name" value="ZF_CR"/>
    <property type="match status" value="1"/>
</dbReference>